<evidence type="ECO:0000256" key="6">
    <source>
        <dbReference type="ARBA" id="ARBA00022691"/>
    </source>
</evidence>
<evidence type="ECO:0000256" key="5">
    <source>
        <dbReference type="ARBA" id="ARBA00022679"/>
    </source>
</evidence>
<dbReference type="PANTHER" id="PTHR11579">
    <property type="entry name" value="PROTEIN-L-ISOASPARTATE O-METHYLTRANSFERASE"/>
    <property type="match status" value="1"/>
</dbReference>
<proteinExistence type="inferred from homology"/>
<dbReference type="GO" id="GO:0004719">
    <property type="term" value="F:protein-L-isoaspartate (D-aspartate) O-methyltransferase activity"/>
    <property type="evidence" value="ECO:0007669"/>
    <property type="project" value="UniProtKB-UniRule"/>
</dbReference>
<comment type="similarity">
    <text evidence="2 7">Belongs to the methyltransferase superfamily. L-isoaspartyl/D-aspartyl protein methyltransferase family.</text>
</comment>
<dbReference type="GO" id="GO:0032259">
    <property type="term" value="P:methylation"/>
    <property type="evidence" value="ECO:0007669"/>
    <property type="project" value="UniProtKB-KW"/>
</dbReference>
<comment type="function">
    <text evidence="7">Catalyzes the methyl esterification of L-isoaspartyl residues in peptides and proteins that result from spontaneous decomposition of normal L-aspartyl and L-asparaginyl residues. It plays a role in the repair and/or degradation of damaged proteins.</text>
</comment>
<dbReference type="Proteomes" id="UP000323708">
    <property type="component" value="Unassembled WGS sequence"/>
</dbReference>
<feature type="signal peptide" evidence="8">
    <location>
        <begin position="1"/>
        <end position="22"/>
    </location>
</feature>
<evidence type="ECO:0000313" key="9">
    <source>
        <dbReference type="EMBL" id="KAA1190007.1"/>
    </source>
</evidence>
<protein>
    <recommendedName>
        <fullName evidence="7">Protein-L-isoaspartate O-methyltransferase</fullName>
        <ecNumber evidence="7">2.1.1.77</ecNumber>
    </recommendedName>
    <alternativeName>
        <fullName evidence="7">L-isoaspartyl protein carboxyl methyltransferase</fullName>
    </alternativeName>
    <alternativeName>
        <fullName evidence="7">Protein L-isoaspartyl methyltransferase</fullName>
    </alternativeName>
    <alternativeName>
        <fullName evidence="7">Protein-beta-aspartate methyltransferase</fullName>
        <shortName evidence="7">PIMT</shortName>
    </alternativeName>
</protein>
<evidence type="ECO:0000256" key="4">
    <source>
        <dbReference type="ARBA" id="ARBA00022603"/>
    </source>
</evidence>
<reference evidence="9 10" key="1">
    <citation type="submission" date="2019-09" db="EMBL/GenBank/DDBJ databases">
        <authorList>
            <person name="Chen X.-Y."/>
        </authorList>
    </citation>
    <scope>NUCLEOTIDE SEQUENCE [LARGE SCALE GENOMIC DNA]</scope>
    <source>
        <strain evidence="9 10">NY5</strain>
    </source>
</reference>
<dbReference type="CDD" id="cd02440">
    <property type="entry name" value="AdoMet_MTases"/>
    <property type="match status" value="1"/>
</dbReference>
<dbReference type="NCBIfam" id="NF001453">
    <property type="entry name" value="PRK00312.1"/>
    <property type="match status" value="1"/>
</dbReference>
<keyword evidence="3 7" id="KW-0963">Cytoplasm</keyword>
<dbReference type="InterPro" id="IPR029063">
    <property type="entry name" value="SAM-dependent_MTases_sf"/>
</dbReference>
<dbReference type="EMBL" id="VTUX01000006">
    <property type="protein sequence ID" value="KAA1190007.1"/>
    <property type="molecule type" value="Genomic_DNA"/>
</dbReference>
<dbReference type="PANTHER" id="PTHR11579:SF0">
    <property type="entry name" value="PROTEIN-L-ISOASPARTATE(D-ASPARTATE) O-METHYLTRANSFERASE"/>
    <property type="match status" value="1"/>
</dbReference>
<dbReference type="HAMAP" id="MF_00090">
    <property type="entry name" value="PIMT"/>
    <property type="match status" value="1"/>
</dbReference>
<evidence type="ECO:0000313" key="10">
    <source>
        <dbReference type="Proteomes" id="UP000323708"/>
    </source>
</evidence>
<keyword evidence="4 7" id="KW-0489">Methyltransferase</keyword>
<dbReference type="InterPro" id="IPR000682">
    <property type="entry name" value="PCMT"/>
</dbReference>
<dbReference type="FunFam" id="3.40.50.150:FF:000010">
    <property type="entry name" value="Protein-L-isoaspartate O-methyltransferase"/>
    <property type="match status" value="1"/>
</dbReference>
<dbReference type="GO" id="GO:0030091">
    <property type="term" value="P:protein repair"/>
    <property type="evidence" value="ECO:0007669"/>
    <property type="project" value="UniProtKB-UniRule"/>
</dbReference>
<name>A0A5B0WU97_9GAMM</name>
<comment type="catalytic activity">
    <reaction evidence="7">
        <text>[protein]-L-isoaspartate + S-adenosyl-L-methionine = [protein]-L-isoaspartate alpha-methyl ester + S-adenosyl-L-homocysteine</text>
        <dbReference type="Rhea" id="RHEA:12705"/>
        <dbReference type="Rhea" id="RHEA-COMP:12143"/>
        <dbReference type="Rhea" id="RHEA-COMP:12144"/>
        <dbReference type="ChEBI" id="CHEBI:57856"/>
        <dbReference type="ChEBI" id="CHEBI:59789"/>
        <dbReference type="ChEBI" id="CHEBI:90596"/>
        <dbReference type="ChEBI" id="CHEBI:90598"/>
        <dbReference type="EC" id="2.1.1.77"/>
    </reaction>
</comment>
<dbReference type="Gene3D" id="3.40.50.150">
    <property type="entry name" value="Vaccinia Virus protein VP39"/>
    <property type="match status" value="1"/>
</dbReference>
<dbReference type="Pfam" id="PF01135">
    <property type="entry name" value="PCMT"/>
    <property type="match status" value="1"/>
</dbReference>
<evidence type="ECO:0000256" key="1">
    <source>
        <dbReference type="ARBA" id="ARBA00004496"/>
    </source>
</evidence>
<organism evidence="9 10">
    <name type="scientific">Pseudohalioglobus sediminis</name>
    <dbReference type="NCBI Taxonomy" id="2606449"/>
    <lineage>
        <taxon>Bacteria</taxon>
        <taxon>Pseudomonadati</taxon>
        <taxon>Pseudomonadota</taxon>
        <taxon>Gammaproteobacteria</taxon>
        <taxon>Cellvibrionales</taxon>
        <taxon>Halieaceae</taxon>
        <taxon>Pseudohalioglobus</taxon>
    </lineage>
</organism>
<feature type="chain" id="PRO_5022771130" description="Protein-L-isoaspartate O-methyltransferase" evidence="8">
    <location>
        <begin position="23"/>
        <end position="242"/>
    </location>
</feature>
<dbReference type="AlphaFoldDB" id="A0A5B0WU97"/>
<keyword evidence="6 7" id="KW-0949">S-adenosyl-L-methionine</keyword>
<accession>A0A5B0WU97</accession>
<dbReference type="EC" id="2.1.1.77" evidence="7"/>
<dbReference type="GO" id="GO:0005737">
    <property type="term" value="C:cytoplasm"/>
    <property type="evidence" value="ECO:0007669"/>
    <property type="project" value="UniProtKB-SubCell"/>
</dbReference>
<evidence type="ECO:0000256" key="3">
    <source>
        <dbReference type="ARBA" id="ARBA00022490"/>
    </source>
</evidence>
<keyword evidence="10" id="KW-1185">Reference proteome</keyword>
<keyword evidence="5 7" id="KW-0808">Transferase</keyword>
<dbReference type="NCBIfam" id="TIGR00080">
    <property type="entry name" value="pimt"/>
    <property type="match status" value="1"/>
</dbReference>
<dbReference type="SUPFAM" id="SSF53335">
    <property type="entry name" value="S-adenosyl-L-methionine-dependent methyltransferases"/>
    <property type="match status" value="1"/>
</dbReference>
<evidence type="ECO:0000256" key="7">
    <source>
        <dbReference type="HAMAP-Rule" id="MF_00090"/>
    </source>
</evidence>
<comment type="caution">
    <text evidence="9">The sequence shown here is derived from an EMBL/GenBank/DDBJ whole genome shotgun (WGS) entry which is preliminary data.</text>
</comment>
<evidence type="ECO:0000256" key="2">
    <source>
        <dbReference type="ARBA" id="ARBA00005369"/>
    </source>
</evidence>
<keyword evidence="8" id="KW-0732">Signal</keyword>
<sequence>MMTALLPILAAILLTQPTPTMAQDTQQAHQDMLRAIEQSVRDSAHYTGREALSERVMEAMATVPREQFVPAAHRAQAYQNRPLPIAAGQTISQPLIVALMTDLLEPEPGDVILEVGTGSGYQAAVLSGLVQQVYSVEIVEELAQSAAATLDRLGYDNVSVRAGDGYAGWPEHAPFDGVIVTAAAPHIPQPLLDQLKPGGKLVIPVDAEHGAQDLLLVHVGEDGNIAQRSVLPVRFVPLTGER</sequence>
<evidence type="ECO:0000256" key="8">
    <source>
        <dbReference type="SAM" id="SignalP"/>
    </source>
</evidence>
<gene>
    <name evidence="7" type="primary">pcm</name>
    <name evidence="9" type="ORF">F0M18_13120</name>
</gene>
<comment type="subcellular location">
    <subcellularLocation>
        <location evidence="1 7">Cytoplasm</location>
    </subcellularLocation>
</comment>
<feature type="active site" evidence="7">
    <location>
        <position position="92"/>
    </location>
</feature>